<evidence type="ECO:0000313" key="16">
    <source>
        <dbReference type="EMBL" id="OAO97052.1"/>
    </source>
</evidence>
<evidence type="ECO:0000256" key="5">
    <source>
        <dbReference type="ARBA" id="ARBA00022801"/>
    </source>
</evidence>
<dbReference type="GO" id="GO:0006281">
    <property type="term" value="P:DNA repair"/>
    <property type="evidence" value="ECO:0007669"/>
    <property type="project" value="InterPro"/>
</dbReference>
<dbReference type="Proteomes" id="UP000078284">
    <property type="component" value="Chromosome 4"/>
</dbReference>
<keyword evidence="14" id="KW-1133">Transmembrane helix</keyword>
<keyword evidence="7 10" id="KW-0460">Magnesium</keyword>
<dbReference type="InterPro" id="IPR010666">
    <property type="entry name" value="Znf_GRF"/>
</dbReference>
<dbReference type="InterPro" id="IPR004808">
    <property type="entry name" value="AP_endonuc_1"/>
</dbReference>
<dbReference type="GO" id="GO:0008270">
    <property type="term" value="F:zinc ion binding"/>
    <property type="evidence" value="ECO:0007669"/>
    <property type="project" value="UniProtKB-KW"/>
</dbReference>
<evidence type="ECO:0000256" key="2">
    <source>
        <dbReference type="ARBA" id="ARBA00013541"/>
    </source>
</evidence>
<keyword evidence="5" id="KW-0378">Hydrolase</keyword>
<keyword evidence="14" id="KW-0472">Membrane</keyword>
<feature type="active site" description="Proton acceptor" evidence="9">
    <location>
        <position position="324"/>
    </location>
</feature>
<dbReference type="Pfam" id="PF03372">
    <property type="entry name" value="Exo_endo_phos"/>
    <property type="match status" value="1"/>
</dbReference>
<dbReference type="GO" id="GO:0004518">
    <property type="term" value="F:nuclease activity"/>
    <property type="evidence" value="ECO:0007669"/>
    <property type="project" value="InterPro"/>
</dbReference>
<evidence type="ECO:0000259" key="15">
    <source>
        <dbReference type="PROSITE" id="PS51999"/>
    </source>
</evidence>
<dbReference type="FunFam" id="3.60.10.10:FF:000042">
    <property type="entry name" value="DNA-(apurinic or apyrimidinic site) lyase"/>
    <property type="match status" value="1"/>
</dbReference>
<protein>
    <recommendedName>
        <fullName evidence="2">DNA-(apurinic or apyrimidinic site) endonuclease 2</fullName>
    </recommendedName>
</protein>
<evidence type="ECO:0000256" key="1">
    <source>
        <dbReference type="ARBA" id="ARBA00007092"/>
    </source>
</evidence>
<evidence type="ECO:0000256" key="12">
    <source>
        <dbReference type="PROSITE-ProRule" id="PRU01343"/>
    </source>
</evidence>
<dbReference type="GO" id="GO:0016787">
    <property type="term" value="F:hydrolase activity"/>
    <property type="evidence" value="ECO:0007669"/>
    <property type="project" value="UniProtKB-KW"/>
</dbReference>
<gene>
    <name evidence="16" type="ordered locus">AXX17_At4g41200</name>
</gene>
<organism evidence="16 17">
    <name type="scientific">Arabidopsis thaliana</name>
    <name type="common">Mouse-ear cress</name>
    <dbReference type="NCBI Taxonomy" id="3702"/>
    <lineage>
        <taxon>Eukaryota</taxon>
        <taxon>Viridiplantae</taxon>
        <taxon>Streptophyta</taxon>
        <taxon>Embryophyta</taxon>
        <taxon>Tracheophyta</taxon>
        <taxon>Spermatophyta</taxon>
        <taxon>Magnoliopsida</taxon>
        <taxon>eudicotyledons</taxon>
        <taxon>Gunneridae</taxon>
        <taxon>Pentapetalae</taxon>
        <taxon>rosids</taxon>
        <taxon>malvids</taxon>
        <taxon>Brassicales</taxon>
        <taxon>Brassicaceae</taxon>
        <taxon>Camelineae</taxon>
        <taxon>Arabidopsis</taxon>
    </lineage>
</organism>
<feature type="binding site" evidence="10">
    <location>
        <position position="37"/>
    </location>
    <ligand>
        <name>Mg(2+)</name>
        <dbReference type="ChEBI" id="CHEBI:18420"/>
        <label>1</label>
    </ligand>
</feature>
<feature type="site" description="Important for catalytic activity" evidence="11">
    <location>
        <position position="265"/>
    </location>
</feature>
<keyword evidence="10" id="KW-0464">Manganese</keyword>
<keyword evidence="14" id="KW-0812">Transmembrane</keyword>
<feature type="compositionally biased region" description="Low complexity" evidence="13">
    <location>
        <begin position="521"/>
        <end position="540"/>
    </location>
</feature>
<feature type="compositionally biased region" description="Polar residues" evidence="13">
    <location>
        <begin position="550"/>
        <end position="565"/>
    </location>
</feature>
<feature type="binding site" evidence="10">
    <location>
        <position position="324"/>
    </location>
    <ligand>
        <name>Mg(2+)</name>
        <dbReference type="ChEBI" id="CHEBI:18420"/>
        <label>1</label>
    </ligand>
</feature>
<keyword evidence="3 10" id="KW-0479">Metal-binding</keyword>
<dbReference type="AlphaFoldDB" id="A0A178UW10"/>
<feature type="binding site" evidence="10">
    <location>
        <position position="196"/>
    </location>
    <ligand>
        <name>Mg(2+)</name>
        <dbReference type="ChEBI" id="CHEBI:18420"/>
        <label>1</label>
    </ligand>
</feature>
<dbReference type="Gene3D" id="3.60.10.10">
    <property type="entry name" value="Endonuclease/exonuclease/phosphatase"/>
    <property type="match status" value="1"/>
</dbReference>
<name>A0A178UW10_ARATH</name>
<accession>A0A178UW10</accession>
<evidence type="ECO:0000256" key="8">
    <source>
        <dbReference type="ARBA" id="ARBA00023242"/>
    </source>
</evidence>
<evidence type="ECO:0000256" key="4">
    <source>
        <dbReference type="ARBA" id="ARBA00022771"/>
    </source>
</evidence>
<dbReference type="EMBL" id="LUHQ01000004">
    <property type="protein sequence ID" value="OAO97052.1"/>
    <property type="molecule type" value="Genomic_DNA"/>
</dbReference>
<evidence type="ECO:0000256" key="10">
    <source>
        <dbReference type="PIRSR" id="PIRSR604808-2"/>
    </source>
</evidence>
<dbReference type="PANTHER" id="PTHR22748">
    <property type="entry name" value="AP ENDONUCLEASE"/>
    <property type="match status" value="1"/>
</dbReference>
<dbReference type="ExpressionAtlas" id="A0A178UW10">
    <property type="expression patterns" value="baseline and differential"/>
</dbReference>
<feature type="binding site" evidence="10">
    <location>
        <position position="323"/>
    </location>
    <ligand>
        <name>Mg(2+)</name>
        <dbReference type="ChEBI" id="CHEBI:18420"/>
        <label>1</label>
    </ligand>
</feature>
<comment type="cofactor">
    <cofactor evidence="10">
        <name>Mg(2+)</name>
        <dbReference type="ChEBI" id="CHEBI:18420"/>
    </cofactor>
    <cofactor evidence="10">
        <name>Mn(2+)</name>
        <dbReference type="ChEBI" id="CHEBI:29035"/>
    </cofactor>
    <text evidence="10">Probably binds two magnesium or manganese ions per subunit.</text>
</comment>
<evidence type="ECO:0000256" key="14">
    <source>
        <dbReference type="SAM" id="Phobius"/>
    </source>
</evidence>
<dbReference type="Pfam" id="PF06839">
    <property type="entry name" value="Zn_ribbon_GRF"/>
    <property type="match status" value="1"/>
</dbReference>
<evidence type="ECO:0000256" key="9">
    <source>
        <dbReference type="PIRSR" id="PIRSR604808-1"/>
    </source>
</evidence>
<keyword evidence="4 12" id="KW-0863">Zinc-finger</keyword>
<dbReference type="InterPro" id="IPR036691">
    <property type="entry name" value="Endo/exonu/phosph_ase_sf"/>
</dbReference>
<evidence type="ECO:0000256" key="13">
    <source>
        <dbReference type="SAM" id="MobiDB-lite"/>
    </source>
</evidence>
<proteinExistence type="inferred from homology"/>
<feature type="domain" description="GRF-type" evidence="15">
    <location>
        <begin position="589"/>
        <end position="638"/>
    </location>
</feature>
<dbReference type="PROSITE" id="PS51999">
    <property type="entry name" value="ZF_GRF"/>
    <property type="match status" value="1"/>
</dbReference>
<evidence type="ECO:0000256" key="3">
    <source>
        <dbReference type="ARBA" id="ARBA00022723"/>
    </source>
</evidence>
<keyword evidence="8" id="KW-0539">Nucleus</keyword>
<reference evidence="17" key="1">
    <citation type="journal article" date="2016" name="Proc. Natl. Acad. Sci. U.S.A.">
        <title>Chromosome-level assembly of Arabidopsis thaliana Ler reveals the extent of translocation and inversion polymorphisms.</title>
        <authorList>
            <person name="Zapata L."/>
            <person name="Ding J."/>
            <person name="Willing E.M."/>
            <person name="Hartwig B."/>
            <person name="Bezdan D."/>
            <person name="Jiao W.B."/>
            <person name="Patel V."/>
            <person name="Velikkakam James G."/>
            <person name="Koornneef M."/>
            <person name="Ossowski S."/>
            <person name="Schneeberger K."/>
        </authorList>
    </citation>
    <scope>NUCLEOTIDE SEQUENCE [LARGE SCALE GENOMIC DNA]</scope>
    <source>
        <strain evidence="17">cv. Landsberg erecta</strain>
    </source>
</reference>
<evidence type="ECO:0000256" key="7">
    <source>
        <dbReference type="ARBA" id="ARBA00022842"/>
    </source>
</evidence>
<feature type="binding site" evidence="10">
    <location>
        <position position="7"/>
    </location>
    <ligand>
        <name>Mg(2+)</name>
        <dbReference type="ChEBI" id="CHEBI:18420"/>
        <label>1</label>
    </ligand>
</feature>
<comment type="caution">
    <text evidence="16">The sequence shown here is derived from an EMBL/GenBank/DDBJ whole genome shotgun (WGS) entry which is preliminary data.</text>
</comment>
<feature type="active site" evidence="9">
    <location>
        <position position="153"/>
    </location>
</feature>
<feature type="transmembrane region" description="Helical" evidence="14">
    <location>
        <begin position="378"/>
        <end position="397"/>
    </location>
</feature>
<dbReference type="InterPro" id="IPR005135">
    <property type="entry name" value="Endo/exonuclease/phosphatase"/>
</dbReference>
<feature type="region of interest" description="Disordered" evidence="13">
    <location>
        <begin position="519"/>
        <end position="569"/>
    </location>
</feature>
<dbReference type="SUPFAM" id="SSF56219">
    <property type="entry name" value="DNase I-like"/>
    <property type="match status" value="1"/>
</dbReference>
<evidence type="ECO:0000256" key="11">
    <source>
        <dbReference type="PIRSR" id="PIRSR604808-3"/>
    </source>
</evidence>
<evidence type="ECO:0000313" key="17">
    <source>
        <dbReference type="Proteomes" id="UP000078284"/>
    </source>
</evidence>
<feature type="binding site" evidence="10">
    <location>
        <position position="194"/>
    </location>
    <ligand>
        <name>Mg(2+)</name>
        <dbReference type="ChEBI" id="CHEBI:18420"/>
        <label>1</label>
    </ligand>
</feature>
<feature type="site" description="Interaction with DNA substrate" evidence="11">
    <location>
        <position position="324"/>
    </location>
</feature>
<feature type="active site" description="Proton donor/acceptor" evidence="9">
    <location>
        <position position="194"/>
    </location>
</feature>
<sequence>MKIVTYNVNGLRQRVSQFDSLLKLLDSFDADIICFQETKLRRQELTADLAIADGYESFFSCTRTSEKGRTGYSGVATFCRVKSASSSCETALPVAAEEGITGLVNSNSRGGKSETSTVAEGLEEYEKEELLRIDQEGRCVITDHGHFVVFNVYGPRAVADDTDRIEFKHRFYDVLERRWECLLRQGRRVFVVGDLNIAPFAMDRCEAGPDFEKNEFRKWFRSLLVERGGSFSDVFRSKHPERKDAFTCWSSSSGAEQFNYGSRIDHILVAGSCLHQDEDKQGHSFLACHVKECDILTEYKRFKNENMPTRWKGGLVTKLKGSDHVPVFISFDDLPDIPEHSTPPLASRYLPMIYGFQQTLGTRTAVMYWFIFSSYSCLYRFFIFASLVFFTVTVSVFKKRRANEEAKVIEVSCSSSSQSNASSICGDISTGPLRNCGSMGISLEKSCSFENESTSVVTEAETVATTGSIDNLSDGIRAPSVRAVNISRDGDRKKARKIQSSQLSLKSFFTTNSKVNNVEDSSSSYVSSSPSSQVESIIEPNVSGKEDSEPTTSTQEQDQTGSSAKQKNDAALMEWQRIQNLMQNSIPLCKGHKEACVARVVKKPGPTFGRRFYVCSRAEGPSCNPEANCGYFKWASSKFRDK</sequence>
<keyword evidence="6" id="KW-0862">Zinc</keyword>
<comment type="similarity">
    <text evidence="1">Belongs to the DNA repair enzymes AP/ExoA family.</text>
</comment>
<evidence type="ECO:0000256" key="6">
    <source>
        <dbReference type="ARBA" id="ARBA00022833"/>
    </source>
</evidence>
<dbReference type="PROSITE" id="PS51435">
    <property type="entry name" value="AP_NUCLEASE_F1_4"/>
    <property type="match status" value="1"/>
</dbReference>
<feature type="site" description="Transition state stabilizer" evidence="11">
    <location>
        <position position="196"/>
    </location>
</feature>
<dbReference type="PANTHER" id="PTHR22748:SF4">
    <property type="entry name" value="DNA-(APURINIC OR APYRIMIDINIC SITE) ENDONUCLEASE 2"/>
    <property type="match status" value="1"/>
</dbReference>